<keyword evidence="4" id="KW-0443">Lipid metabolism</keyword>
<evidence type="ECO:0000313" key="8">
    <source>
        <dbReference type="EMBL" id="PWK26408.1"/>
    </source>
</evidence>
<dbReference type="PANTHER" id="PTHR10434:SF64">
    <property type="entry name" value="1-ACYL-SN-GLYCEROL-3-PHOSPHATE ACYLTRANSFERASE-RELATED"/>
    <property type="match status" value="1"/>
</dbReference>
<dbReference type="GO" id="GO:0006654">
    <property type="term" value="P:phosphatidic acid biosynthetic process"/>
    <property type="evidence" value="ECO:0007669"/>
    <property type="project" value="TreeGrafter"/>
</dbReference>
<dbReference type="PANTHER" id="PTHR10434">
    <property type="entry name" value="1-ACYL-SN-GLYCEROL-3-PHOSPHATE ACYLTRANSFERASE"/>
    <property type="match status" value="1"/>
</dbReference>
<dbReference type="CDD" id="cd07989">
    <property type="entry name" value="LPLAT_AGPAT-like"/>
    <property type="match status" value="1"/>
</dbReference>
<evidence type="ECO:0000259" key="7">
    <source>
        <dbReference type="SMART" id="SM00563"/>
    </source>
</evidence>
<comment type="caution">
    <text evidence="8">The sequence shown here is derived from an EMBL/GenBank/DDBJ whole genome shotgun (WGS) entry which is preliminary data.</text>
</comment>
<dbReference type="OrthoDB" id="9803035at2"/>
<feature type="transmembrane region" description="Helical" evidence="6">
    <location>
        <begin position="6"/>
        <end position="31"/>
    </location>
</feature>
<evidence type="ECO:0000256" key="4">
    <source>
        <dbReference type="ARBA" id="ARBA00023098"/>
    </source>
</evidence>
<evidence type="ECO:0000256" key="2">
    <source>
        <dbReference type="ARBA" id="ARBA00022516"/>
    </source>
</evidence>
<dbReference type="Proteomes" id="UP000245489">
    <property type="component" value="Unassembled WGS sequence"/>
</dbReference>
<name>A0A316E9T2_9BACT</name>
<gene>
    <name evidence="8" type="ORF">LV89_02579</name>
</gene>
<comment type="pathway">
    <text evidence="1">Lipid metabolism.</text>
</comment>
<dbReference type="SUPFAM" id="SSF69593">
    <property type="entry name" value="Glycerol-3-phosphate (1)-acyltransferase"/>
    <property type="match status" value="1"/>
</dbReference>
<evidence type="ECO:0000313" key="9">
    <source>
        <dbReference type="Proteomes" id="UP000245489"/>
    </source>
</evidence>
<reference evidence="8 9" key="1">
    <citation type="submission" date="2018-05" db="EMBL/GenBank/DDBJ databases">
        <title>Genomic Encyclopedia of Archaeal and Bacterial Type Strains, Phase II (KMG-II): from individual species to whole genera.</title>
        <authorList>
            <person name="Goeker M."/>
        </authorList>
    </citation>
    <scope>NUCLEOTIDE SEQUENCE [LARGE SCALE GENOMIC DNA]</scope>
    <source>
        <strain evidence="8 9">DSM 22214</strain>
    </source>
</reference>
<dbReference type="GO" id="GO:0003841">
    <property type="term" value="F:1-acylglycerol-3-phosphate O-acyltransferase activity"/>
    <property type="evidence" value="ECO:0007669"/>
    <property type="project" value="TreeGrafter"/>
</dbReference>
<keyword evidence="5 8" id="KW-0012">Acyltransferase</keyword>
<dbReference type="RefSeq" id="WP_109743302.1">
    <property type="nucleotide sequence ID" value="NZ_QGGO01000012.1"/>
</dbReference>
<protein>
    <submittedName>
        <fullName evidence="8">1-acyl-sn-glycerol-3-phosphate acyltransferase</fullName>
    </submittedName>
</protein>
<evidence type="ECO:0000256" key="3">
    <source>
        <dbReference type="ARBA" id="ARBA00022679"/>
    </source>
</evidence>
<dbReference type="AlphaFoldDB" id="A0A316E9T2"/>
<proteinExistence type="predicted"/>
<evidence type="ECO:0000256" key="5">
    <source>
        <dbReference type="ARBA" id="ARBA00023315"/>
    </source>
</evidence>
<evidence type="ECO:0000256" key="1">
    <source>
        <dbReference type="ARBA" id="ARBA00005189"/>
    </source>
</evidence>
<keyword evidence="3 8" id="KW-0808">Transferase</keyword>
<keyword evidence="6" id="KW-1133">Transmembrane helix</keyword>
<sequence length="246" mass="28980">MRILIFLYTLWATFWFVFLFLLLFPLFWIFLQKNEWKPYAHYLNRLWGKLFFPLIGMPIKVEYEFEPDKNKAYVFCANHFSYMDIASMGMVIKNYYAFVGKASIKSVPLFGYMFAKLHIQVDRNDKNSRATSLNRSIRALQSGRSIMIFPEGGIKSPNFPQMHLPLKDGAFVMAIQQQVPLVPITFLNNYKIMHDNQYAVYPQTLRAVVHKPIETKGMTQADVDVLRQTFYDIVQTRLNKYELEKV</sequence>
<keyword evidence="9" id="KW-1185">Reference proteome</keyword>
<keyword evidence="6" id="KW-0472">Membrane</keyword>
<keyword evidence="6" id="KW-0812">Transmembrane</keyword>
<accession>A0A316E9T2</accession>
<keyword evidence="2" id="KW-0444">Lipid biosynthesis</keyword>
<dbReference type="Pfam" id="PF01553">
    <property type="entry name" value="Acyltransferase"/>
    <property type="match status" value="1"/>
</dbReference>
<dbReference type="EMBL" id="QGGO01000012">
    <property type="protein sequence ID" value="PWK26408.1"/>
    <property type="molecule type" value="Genomic_DNA"/>
</dbReference>
<feature type="domain" description="Phospholipid/glycerol acyltransferase" evidence="7">
    <location>
        <begin position="73"/>
        <end position="189"/>
    </location>
</feature>
<evidence type="ECO:0000256" key="6">
    <source>
        <dbReference type="SAM" id="Phobius"/>
    </source>
</evidence>
<dbReference type="InterPro" id="IPR002123">
    <property type="entry name" value="Plipid/glycerol_acylTrfase"/>
</dbReference>
<organism evidence="8 9">
    <name type="scientific">Arcicella aurantiaca</name>
    <dbReference type="NCBI Taxonomy" id="591202"/>
    <lineage>
        <taxon>Bacteria</taxon>
        <taxon>Pseudomonadati</taxon>
        <taxon>Bacteroidota</taxon>
        <taxon>Cytophagia</taxon>
        <taxon>Cytophagales</taxon>
        <taxon>Flectobacillaceae</taxon>
        <taxon>Arcicella</taxon>
    </lineage>
</organism>
<dbReference type="SMART" id="SM00563">
    <property type="entry name" value="PlsC"/>
    <property type="match status" value="1"/>
</dbReference>